<evidence type="ECO:0000313" key="1">
    <source>
        <dbReference type="EMBL" id="KAI8665917.1"/>
    </source>
</evidence>
<reference evidence="1" key="1">
    <citation type="submission" date="2022-06" db="EMBL/GenBank/DDBJ databases">
        <title>Fusarium solani species complex genomes reveal bases of compartmentalisation and animal pathogenesis.</title>
        <authorList>
            <person name="Tsai I.J."/>
        </authorList>
    </citation>
    <scope>NUCLEOTIDE SEQUENCE</scope>
    <source>
        <strain evidence="1">Fu6.1</strain>
    </source>
</reference>
<dbReference type="EMBL" id="CM046508">
    <property type="protein sequence ID" value="KAI8665917.1"/>
    <property type="molecule type" value="Genomic_DNA"/>
</dbReference>
<keyword evidence="2" id="KW-1185">Reference proteome</keyword>
<dbReference type="Proteomes" id="UP001065298">
    <property type="component" value="Chromosome 6"/>
</dbReference>
<name>A0ACC0QT25_9HYPO</name>
<comment type="caution">
    <text evidence="1">The sequence shown here is derived from an EMBL/GenBank/DDBJ whole genome shotgun (WGS) entry which is preliminary data.</text>
</comment>
<gene>
    <name evidence="1" type="ORF">NCS57_00814600</name>
</gene>
<accession>A0ACC0QT25</accession>
<protein>
    <submittedName>
        <fullName evidence="1">NACHT domain-containing protein</fullName>
    </submittedName>
</protein>
<organism evidence="1 2">
    <name type="scientific">Fusarium keratoplasticum</name>
    <dbReference type="NCBI Taxonomy" id="1328300"/>
    <lineage>
        <taxon>Eukaryota</taxon>
        <taxon>Fungi</taxon>
        <taxon>Dikarya</taxon>
        <taxon>Ascomycota</taxon>
        <taxon>Pezizomycotina</taxon>
        <taxon>Sordariomycetes</taxon>
        <taxon>Hypocreomycetidae</taxon>
        <taxon>Hypocreales</taxon>
        <taxon>Nectriaceae</taxon>
        <taxon>Fusarium</taxon>
        <taxon>Fusarium solani species complex</taxon>
    </lineage>
</organism>
<sequence>MNQLPQPEELKAVPSQDITVVIFCALAIEITAVKFTLDERLISHPVISGVDSFNYSYGRIRDHNVVLARGTQMGPVNAAACAATVIQQFPNIRFALMIGIGGGIPSQTQDIRLGDIAVGIPGGSHPGVLQYDFGKYEQDGSFILKGCLNKPPSILINACHRLEEYEEEMGWRPHYVTLTAIGKNHGRYKRPAKDDVLFKDEFHHVNASGDCSECEALGKESVVFRKPRDEIDQSLVHLGLILSGGGVVKNPEDRRRLCRGNEDAICFEMEAAGIVDQIPCLVIRGICDYADTHKNDDWHRYAAAAAAAYGKAVLTEITGQEVNAAMSLQDLMQTLKSVEGKIGEVGEHVDSLREGIKQQEVLDWLGQEGWRHPQDNYFTRCEPGTGRWFLDSPQFNEWLTGAETTLFCQGLPGAGKTVMASLAIDHLRRTSHEKTFVIFMYCDIGKREQQKVVHVLASLLRQLIEASPSMPECVLRLYSKNKGRQLGSVSAQEFTDALIESTLLFSRVYVVIDALDECEEVSNLLPEIFRMQQEVKVNVFVTSRPDKRIEAMFGQYLSLEIRASDEDVGRYLEKRIARHRVIKDEGGEYAAATKATLREAVKERIRQVSDGIFLLARFHMDSVLEMTSPNRMRGSIEMLPQGPAAYREIYLKTAKRIDNQPEEYRTLAKKTLIWLVCAMRPITVSELREALAIKINTSRLDHDDFSSTESIVEACKGLVAIGKDGVIQLLHHTAREYLDSNFGWLEGSSIRELTVTGGKARSLSVEAVEAVERPRATAQHDITLKLITYISFDTFETGPCTGYHHYREREKSNRLYRYASCHWGDHLKSCGPHVSDIVDLGTGSLLTRLFGSKKKSGSLIQAYFNGDSPSSKLAEMNGDYLEGFTSLHLAASCGVEPLVTAILKNHQVNAKDSLGRAPLSYAAEKGHVEVVIRLLQAGAHIETSDQEAQAPLAYAAQWGQKEVVRCLLEENADTERRNLERKTSLMLAVMGGHHAVADLLIEGGANIEARDSRYMTLLNWAAENGRANAVEYLLQRNARTDTRDLRYRTPLIQAAEGGHIDAARLLFNRGVDIEARDSRKYTALLAAANKGHTNLVEGLRSWERHQGREGNTSSERG</sequence>
<evidence type="ECO:0000313" key="2">
    <source>
        <dbReference type="Proteomes" id="UP001065298"/>
    </source>
</evidence>
<proteinExistence type="predicted"/>